<evidence type="ECO:0000313" key="8">
    <source>
        <dbReference type="Proteomes" id="UP000078437"/>
    </source>
</evidence>
<accession>A0A191WCW7</accession>
<keyword evidence="4 6" id="KW-1133">Transmembrane helix</keyword>
<dbReference type="PANTHER" id="PTHR30086">
    <property type="entry name" value="ARGININE EXPORTER PROTEIN ARGO"/>
    <property type="match status" value="1"/>
</dbReference>
<evidence type="ECO:0008006" key="9">
    <source>
        <dbReference type="Google" id="ProtNLM"/>
    </source>
</evidence>
<protein>
    <recommendedName>
        <fullName evidence="9">Lysine transporter LysE</fullName>
    </recommendedName>
</protein>
<name>A0A191WCW7_9MICO</name>
<reference evidence="7 8" key="1">
    <citation type="journal article" date="2016" name="Int. J. Syst. Evol. Microbiol.">
        <title>Agromyces aureus sp. nov., isolated from the rhizosphere of Salix caprea L. grown in a heavy-metal-contaminated soil.</title>
        <authorList>
            <person name="Corretto E."/>
            <person name="Antonielli L."/>
            <person name="Sessitsch A."/>
            <person name="Compant S."/>
            <person name="Gorfer M."/>
            <person name="Kuffner M."/>
            <person name="Brader G."/>
        </authorList>
    </citation>
    <scope>NUCLEOTIDE SEQUENCE [LARGE SCALE GENOMIC DNA]</scope>
    <source>
        <strain evidence="7 8">AR33</strain>
    </source>
</reference>
<dbReference type="KEGG" id="agy:ATC03_04510"/>
<dbReference type="Pfam" id="PF01810">
    <property type="entry name" value="LysE"/>
    <property type="match status" value="1"/>
</dbReference>
<feature type="transmembrane region" description="Helical" evidence="6">
    <location>
        <begin position="199"/>
        <end position="221"/>
    </location>
</feature>
<reference evidence="8" key="2">
    <citation type="submission" date="2016-01" db="EMBL/GenBank/DDBJ databases">
        <title>Complete genome sequence of Agromyces aureus AR33T and comparison with related organisms.</title>
        <authorList>
            <person name="Corretto E."/>
            <person name="Antonielli L."/>
            <person name="Sessitsch A."/>
            <person name="Brader G."/>
        </authorList>
    </citation>
    <scope>NUCLEOTIDE SEQUENCE [LARGE SCALE GENOMIC DNA]</scope>
    <source>
        <strain evidence="8">AR33</strain>
    </source>
</reference>
<evidence type="ECO:0000256" key="2">
    <source>
        <dbReference type="ARBA" id="ARBA00022475"/>
    </source>
</evidence>
<feature type="transmembrane region" description="Helical" evidence="6">
    <location>
        <begin position="12"/>
        <end position="32"/>
    </location>
</feature>
<evidence type="ECO:0000256" key="6">
    <source>
        <dbReference type="SAM" id="Phobius"/>
    </source>
</evidence>
<dbReference type="GO" id="GO:0015171">
    <property type="term" value="F:amino acid transmembrane transporter activity"/>
    <property type="evidence" value="ECO:0007669"/>
    <property type="project" value="TreeGrafter"/>
</dbReference>
<dbReference type="OrthoDB" id="3175972at2"/>
<dbReference type="RefSeq" id="WP_067873655.1">
    <property type="nucleotide sequence ID" value="NZ_CP013979.1"/>
</dbReference>
<gene>
    <name evidence="7" type="ORF">ATC03_04510</name>
</gene>
<evidence type="ECO:0000256" key="4">
    <source>
        <dbReference type="ARBA" id="ARBA00022989"/>
    </source>
</evidence>
<dbReference type="STRING" id="453304.ATC03_04510"/>
<comment type="subcellular location">
    <subcellularLocation>
        <location evidence="1">Cell membrane</location>
        <topology evidence="1">Multi-pass membrane protein</topology>
    </subcellularLocation>
</comment>
<feature type="transmembrane region" description="Helical" evidence="6">
    <location>
        <begin position="142"/>
        <end position="162"/>
    </location>
</feature>
<evidence type="ECO:0000256" key="1">
    <source>
        <dbReference type="ARBA" id="ARBA00004651"/>
    </source>
</evidence>
<evidence type="ECO:0000313" key="7">
    <source>
        <dbReference type="EMBL" id="ANJ26106.1"/>
    </source>
</evidence>
<evidence type="ECO:0000256" key="5">
    <source>
        <dbReference type="ARBA" id="ARBA00023136"/>
    </source>
</evidence>
<feature type="transmembrane region" description="Helical" evidence="6">
    <location>
        <begin position="74"/>
        <end position="96"/>
    </location>
</feature>
<dbReference type="AlphaFoldDB" id="A0A191WCW7"/>
<keyword evidence="3 6" id="KW-0812">Transmembrane</keyword>
<feature type="transmembrane region" description="Helical" evidence="6">
    <location>
        <begin position="168"/>
        <end position="187"/>
    </location>
</feature>
<dbReference type="Proteomes" id="UP000078437">
    <property type="component" value="Chromosome"/>
</dbReference>
<feature type="transmembrane region" description="Helical" evidence="6">
    <location>
        <begin position="44"/>
        <end position="68"/>
    </location>
</feature>
<dbReference type="InterPro" id="IPR001123">
    <property type="entry name" value="LeuE-type"/>
</dbReference>
<organism evidence="7 8">
    <name type="scientific">Agromyces aureus</name>
    <dbReference type="NCBI Taxonomy" id="453304"/>
    <lineage>
        <taxon>Bacteria</taxon>
        <taxon>Bacillati</taxon>
        <taxon>Actinomycetota</taxon>
        <taxon>Actinomycetes</taxon>
        <taxon>Micrococcales</taxon>
        <taxon>Microbacteriaceae</taxon>
        <taxon>Agromyces</taxon>
    </lineage>
</organism>
<keyword evidence="5 6" id="KW-0472">Membrane</keyword>
<proteinExistence type="predicted"/>
<keyword evidence="2" id="KW-1003">Cell membrane</keyword>
<dbReference type="EMBL" id="CP013979">
    <property type="protein sequence ID" value="ANJ26106.1"/>
    <property type="molecule type" value="Genomic_DNA"/>
</dbReference>
<keyword evidence="8" id="KW-1185">Reference proteome</keyword>
<dbReference type="PANTHER" id="PTHR30086:SF20">
    <property type="entry name" value="ARGININE EXPORTER PROTEIN ARGO-RELATED"/>
    <property type="match status" value="1"/>
</dbReference>
<evidence type="ECO:0000256" key="3">
    <source>
        <dbReference type="ARBA" id="ARBA00022692"/>
    </source>
</evidence>
<sequence length="225" mass="23750">MTSSDPTAGIIAFTWLALAMTLAPGSDTVLVIRTSLSDGWRLGVVAAFGIVCGVIVWAGLAGLGVALLLVRFPVAYTVIALAGGVYLGTLAVRTFIAARQIWRSTPESTDDAAPATDVQPLATWKTFTTGLFTNLLNPKIGVFYLSIMPGLFIGQTLTVWLGLLLGSIHAVLGIIWLTIVSVLAGWARIHLLRPRPRAVLEAVCGLLLLAFGVFVIVEVVADLIG</sequence>
<dbReference type="GO" id="GO:0005886">
    <property type="term" value="C:plasma membrane"/>
    <property type="evidence" value="ECO:0007669"/>
    <property type="project" value="UniProtKB-SubCell"/>
</dbReference>